<proteinExistence type="inferred from homology"/>
<feature type="domain" description="Peptide methionine sulphoxide reductase MsrA" evidence="5">
    <location>
        <begin position="22"/>
        <end position="171"/>
    </location>
</feature>
<keyword evidence="7" id="KW-1185">Reference proteome</keyword>
<dbReference type="Gene3D" id="3.30.1060.10">
    <property type="entry name" value="Peptide methionine sulphoxide reductase MsrA"/>
    <property type="match status" value="1"/>
</dbReference>
<evidence type="ECO:0000256" key="1">
    <source>
        <dbReference type="ARBA" id="ARBA00023002"/>
    </source>
</evidence>
<dbReference type="PANTHER" id="PTHR42799:SF2">
    <property type="entry name" value="MITOCHONDRIAL PEPTIDE METHIONINE SULFOXIDE REDUCTASE"/>
    <property type="match status" value="1"/>
</dbReference>
<dbReference type="NCBIfam" id="TIGR00401">
    <property type="entry name" value="msrA"/>
    <property type="match status" value="1"/>
</dbReference>
<evidence type="ECO:0000259" key="5">
    <source>
        <dbReference type="Pfam" id="PF01625"/>
    </source>
</evidence>
<dbReference type="GO" id="GO:0033744">
    <property type="term" value="F:L-methionine:thioredoxin-disulfide S-oxidoreductase activity"/>
    <property type="evidence" value="ECO:0007669"/>
    <property type="project" value="RHEA"/>
</dbReference>
<dbReference type="InterPro" id="IPR036509">
    <property type="entry name" value="Met_Sox_Rdtase_MsrA_sf"/>
</dbReference>
<dbReference type="Proteomes" id="UP000198779">
    <property type="component" value="Unassembled WGS sequence"/>
</dbReference>
<keyword evidence="1 4" id="KW-0560">Oxidoreductase</keyword>
<organism evidence="6 7">
    <name type="scientific">Prevotella communis</name>
    <dbReference type="NCBI Taxonomy" id="2913614"/>
    <lineage>
        <taxon>Bacteria</taxon>
        <taxon>Pseudomonadati</taxon>
        <taxon>Bacteroidota</taxon>
        <taxon>Bacteroidia</taxon>
        <taxon>Bacteroidales</taxon>
        <taxon>Prevotellaceae</taxon>
        <taxon>Prevotella</taxon>
    </lineage>
</organism>
<name>A0A1G8AHH0_9BACT</name>
<comment type="catalytic activity">
    <reaction evidence="3 4">
        <text>[thioredoxin]-disulfide + L-methionine + H2O = L-methionine (S)-S-oxide + [thioredoxin]-dithiol</text>
        <dbReference type="Rhea" id="RHEA:19993"/>
        <dbReference type="Rhea" id="RHEA-COMP:10698"/>
        <dbReference type="Rhea" id="RHEA-COMP:10700"/>
        <dbReference type="ChEBI" id="CHEBI:15377"/>
        <dbReference type="ChEBI" id="CHEBI:29950"/>
        <dbReference type="ChEBI" id="CHEBI:50058"/>
        <dbReference type="ChEBI" id="CHEBI:57844"/>
        <dbReference type="ChEBI" id="CHEBI:58772"/>
        <dbReference type="EC" id="1.8.4.11"/>
    </reaction>
</comment>
<dbReference type="STRING" id="645274.SAMN04487901_11959"/>
<reference evidence="7" key="1">
    <citation type="submission" date="2016-10" db="EMBL/GenBank/DDBJ databases">
        <authorList>
            <person name="Varghese N."/>
            <person name="Submissions S."/>
        </authorList>
    </citation>
    <scope>NUCLEOTIDE SEQUENCE [LARGE SCALE GENOMIC DNA]</scope>
    <source>
        <strain evidence="7">BP1-148</strain>
    </source>
</reference>
<gene>
    <name evidence="4" type="primary">msrA</name>
    <name evidence="6" type="ORF">SAMN04487901_11959</name>
</gene>
<dbReference type="SUPFAM" id="SSF55068">
    <property type="entry name" value="Peptide methionine sulfoxide reductase"/>
    <property type="match status" value="1"/>
</dbReference>
<dbReference type="Pfam" id="PF01625">
    <property type="entry name" value="PMSR"/>
    <property type="match status" value="1"/>
</dbReference>
<accession>A0A1G8AHH0</accession>
<comment type="function">
    <text evidence="4">Has an important function as a repair enzyme for proteins that have been inactivated by oxidation. Catalyzes the reversible oxidation-reduction of methionine sulfoxide in proteins to methionine.</text>
</comment>
<dbReference type="EC" id="1.8.4.11" evidence="4"/>
<dbReference type="GO" id="GO:0034599">
    <property type="term" value="P:cellular response to oxidative stress"/>
    <property type="evidence" value="ECO:0007669"/>
    <property type="project" value="TreeGrafter"/>
</dbReference>
<dbReference type="InterPro" id="IPR050162">
    <property type="entry name" value="MsrA_MetSO_reductase"/>
</dbReference>
<dbReference type="EMBL" id="FNCQ01000019">
    <property type="protein sequence ID" value="SDH20303.1"/>
    <property type="molecule type" value="Genomic_DNA"/>
</dbReference>
<dbReference type="RefSeq" id="WP_091818970.1">
    <property type="nucleotide sequence ID" value="NZ_FNCQ01000019.1"/>
</dbReference>
<dbReference type="HAMAP" id="MF_01401">
    <property type="entry name" value="MsrA"/>
    <property type="match status" value="1"/>
</dbReference>
<feature type="active site" evidence="4">
    <location>
        <position position="28"/>
    </location>
</feature>
<dbReference type="PANTHER" id="PTHR42799">
    <property type="entry name" value="MITOCHONDRIAL PEPTIDE METHIONINE SULFOXIDE REDUCTASE"/>
    <property type="match status" value="1"/>
</dbReference>
<evidence type="ECO:0000256" key="2">
    <source>
        <dbReference type="ARBA" id="ARBA00047806"/>
    </source>
</evidence>
<dbReference type="GO" id="GO:0005737">
    <property type="term" value="C:cytoplasm"/>
    <property type="evidence" value="ECO:0007669"/>
    <property type="project" value="TreeGrafter"/>
</dbReference>
<protein>
    <recommendedName>
        <fullName evidence="4">Peptide methionine sulfoxide reductase MsrA</fullName>
        <shortName evidence="4">Protein-methionine-S-oxide reductase</shortName>
        <ecNumber evidence="4">1.8.4.11</ecNumber>
    </recommendedName>
    <alternativeName>
        <fullName evidence="4">Peptide-methionine (S)-S-oxide reductase</fullName>
        <shortName evidence="4">Peptide Met(O) reductase</shortName>
    </alternativeName>
</protein>
<sequence length="187" mass="21550">MKLDEQLLNGTASDGAQTTKDIYFAGGCFWGTEHFFKQIEGVVLTEVGFANGHTENPTYKEVYTDQTGFAETVFVRFRPDVVSLEFLLQMFFKAIDPTSLNKQGHDEGTRYRTGVYYTDPADLPVIEKVFAEEQKNYEQPLVVEKLPLQNFYTAEEYHQDYLDKNPDGYCHLPLSLFEFARKARENK</sequence>
<dbReference type="InterPro" id="IPR002569">
    <property type="entry name" value="Met_Sox_Rdtase_MsrA_dom"/>
</dbReference>
<comment type="similarity">
    <text evidence="4">Belongs to the MsrA Met sulfoxide reductase family.</text>
</comment>
<evidence type="ECO:0000313" key="7">
    <source>
        <dbReference type="Proteomes" id="UP000198779"/>
    </source>
</evidence>
<dbReference type="GO" id="GO:0008113">
    <property type="term" value="F:peptide-methionine (S)-S-oxide reductase activity"/>
    <property type="evidence" value="ECO:0007669"/>
    <property type="project" value="UniProtKB-UniRule"/>
</dbReference>
<evidence type="ECO:0000256" key="4">
    <source>
        <dbReference type="HAMAP-Rule" id="MF_01401"/>
    </source>
</evidence>
<dbReference type="AlphaFoldDB" id="A0A1G8AHH0"/>
<evidence type="ECO:0000256" key="3">
    <source>
        <dbReference type="ARBA" id="ARBA00048782"/>
    </source>
</evidence>
<comment type="catalytic activity">
    <reaction evidence="2 4">
        <text>L-methionyl-[protein] + [thioredoxin]-disulfide + H2O = L-methionyl-(S)-S-oxide-[protein] + [thioredoxin]-dithiol</text>
        <dbReference type="Rhea" id="RHEA:14217"/>
        <dbReference type="Rhea" id="RHEA-COMP:10698"/>
        <dbReference type="Rhea" id="RHEA-COMP:10700"/>
        <dbReference type="Rhea" id="RHEA-COMP:12313"/>
        <dbReference type="Rhea" id="RHEA-COMP:12315"/>
        <dbReference type="ChEBI" id="CHEBI:15377"/>
        <dbReference type="ChEBI" id="CHEBI:16044"/>
        <dbReference type="ChEBI" id="CHEBI:29950"/>
        <dbReference type="ChEBI" id="CHEBI:44120"/>
        <dbReference type="ChEBI" id="CHEBI:50058"/>
        <dbReference type="EC" id="1.8.4.11"/>
    </reaction>
</comment>
<evidence type="ECO:0000313" key="6">
    <source>
        <dbReference type="EMBL" id="SDH20303.1"/>
    </source>
</evidence>